<evidence type="ECO:0000256" key="3">
    <source>
        <dbReference type="ARBA" id="ARBA00013254"/>
    </source>
</evidence>
<dbReference type="EC" id="3.1.1.23" evidence="3"/>
<sequence>MEDMLKLCSFVRFKIPQQILQGLVDVRVPNNDFYRELFMEIVGEKSRHSLHENMHLITAPTQVIWGKHDQVVDVSGASMLMEAVSGCQVDLLDNCGHSVVMERPRKTAQLIVDFINNQHNTGSGSNNSKKLS</sequence>
<dbReference type="InterPro" id="IPR022742">
    <property type="entry name" value="Hydrolase_4"/>
</dbReference>
<dbReference type="InterPro" id="IPR050266">
    <property type="entry name" value="AB_hydrolase_sf"/>
</dbReference>
<dbReference type="Proteomes" id="UP001356427">
    <property type="component" value="Unassembled WGS sequence"/>
</dbReference>
<gene>
    <name evidence="5" type="ORF">J4Q44_G00077520</name>
</gene>
<accession>A0AAN8N0I5</accession>
<dbReference type="Gene3D" id="3.40.50.1820">
    <property type="entry name" value="alpha/beta hydrolase"/>
    <property type="match status" value="1"/>
</dbReference>
<dbReference type="SUPFAM" id="SSF53474">
    <property type="entry name" value="alpha/beta-Hydrolases"/>
    <property type="match status" value="1"/>
</dbReference>
<dbReference type="AlphaFoldDB" id="A0AAN8N0I5"/>
<comment type="similarity">
    <text evidence="2">Belongs to the AB hydrolase superfamily.</text>
</comment>
<reference evidence="5 6" key="1">
    <citation type="submission" date="2021-04" db="EMBL/GenBank/DDBJ databases">
        <authorList>
            <person name="De Guttry C."/>
            <person name="Zahm M."/>
            <person name="Klopp C."/>
            <person name="Cabau C."/>
            <person name="Louis A."/>
            <person name="Berthelot C."/>
            <person name="Parey E."/>
            <person name="Roest Crollius H."/>
            <person name="Montfort J."/>
            <person name="Robinson-Rechavi M."/>
            <person name="Bucao C."/>
            <person name="Bouchez O."/>
            <person name="Gislard M."/>
            <person name="Lluch J."/>
            <person name="Milhes M."/>
            <person name="Lampietro C."/>
            <person name="Lopez Roques C."/>
            <person name="Donnadieu C."/>
            <person name="Braasch I."/>
            <person name="Desvignes T."/>
            <person name="Postlethwait J."/>
            <person name="Bobe J."/>
            <person name="Wedekind C."/>
            <person name="Guiguen Y."/>
        </authorList>
    </citation>
    <scope>NUCLEOTIDE SEQUENCE [LARGE SCALE GENOMIC DNA]</scope>
    <source>
        <strain evidence="5">Cs_M1</strain>
        <tissue evidence="5">Blood</tissue>
    </source>
</reference>
<dbReference type="GO" id="GO:0032281">
    <property type="term" value="C:AMPA glutamate receptor complex"/>
    <property type="evidence" value="ECO:0007669"/>
    <property type="project" value="TreeGrafter"/>
</dbReference>
<comment type="caution">
    <text evidence="5">The sequence shown here is derived from an EMBL/GenBank/DDBJ whole genome shotgun (WGS) entry which is preliminary data.</text>
</comment>
<protein>
    <recommendedName>
        <fullName evidence="3">acylglycerol lipase</fullName>
        <ecNumber evidence="3">3.1.1.23</ecNumber>
    </recommendedName>
</protein>
<dbReference type="EMBL" id="JAGTTL010000006">
    <property type="protein sequence ID" value="KAK6320776.1"/>
    <property type="molecule type" value="Genomic_DNA"/>
</dbReference>
<keyword evidence="6" id="KW-1185">Reference proteome</keyword>
<dbReference type="PANTHER" id="PTHR43798:SF5">
    <property type="entry name" value="MONOACYLGLYCEROL LIPASE ABHD6"/>
    <property type="match status" value="1"/>
</dbReference>
<evidence type="ECO:0000313" key="5">
    <source>
        <dbReference type="EMBL" id="KAK6320776.1"/>
    </source>
</evidence>
<dbReference type="GO" id="GO:0046464">
    <property type="term" value="P:acylglycerol catabolic process"/>
    <property type="evidence" value="ECO:0007669"/>
    <property type="project" value="TreeGrafter"/>
</dbReference>
<organism evidence="5 6">
    <name type="scientific">Coregonus suidteri</name>
    <dbReference type="NCBI Taxonomy" id="861788"/>
    <lineage>
        <taxon>Eukaryota</taxon>
        <taxon>Metazoa</taxon>
        <taxon>Chordata</taxon>
        <taxon>Craniata</taxon>
        <taxon>Vertebrata</taxon>
        <taxon>Euteleostomi</taxon>
        <taxon>Actinopterygii</taxon>
        <taxon>Neopterygii</taxon>
        <taxon>Teleostei</taxon>
        <taxon>Protacanthopterygii</taxon>
        <taxon>Salmoniformes</taxon>
        <taxon>Salmonidae</taxon>
        <taxon>Coregoninae</taxon>
        <taxon>Coregonus</taxon>
    </lineage>
</organism>
<evidence type="ECO:0000256" key="2">
    <source>
        <dbReference type="ARBA" id="ARBA00008645"/>
    </source>
</evidence>
<comment type="catalytic activity">
    <reaction evidence="1">
        <text>Hydrolyzes glycerol monoesters of long-chain fatty acids.</text>
        <dbReference type="EC" id="3.1.1.23"/>
    </reaction>
</comment>
<dbReference type="Pfam" id="PF12146">
    <property type="entry name" value="Hydrolase_4"/>
    <property type="match status" value="1"/>
</dbReference>
<proteinExistence type="inferred from homology"/>
<evidence type="ECO:0000313" key="6">
    <source>
        <dbReference type="Proteomes" id="UP001356427"/>
    </source>
</evidence>
<name>A0AAN8N0I5_9TELE</name>
<feature type="domain" description="Serine aminopeptidase S33" evidence="4">
    <location>
        <begin position="49"/>
        <end position="103"/>
    </location>
</feature>
<evidence type="ECO:0000256" key="1">
    <source>
        <dbReference type="ARBA" id="ARBA00001613"/>
    </source>
</evidence>
<dbReference type="GO" id="GO:0047372">
    <property type="term" value="F:monoacylglycerol lipase activity"/>
    <property type="evidence" value="ECO:0007669"/>
    <property type="project" value="UniProtKB-EC"/>
</dbReference>
<dbReference type="InterPro" id="IPR029058">
    <property type="entry name" value="AB_hydrolase_fold"/>
</dbReference>
<evidence type="ECO:0000259" key="4">
    <source>
        <dbReference type="Pfam" id="PF12146"/>
    </source>
</evidence>
<dbReference type="PANTHER" id="PTHR43798">
    <property type="entry name" value="MONOACYLGLYCEROL LIPASE"/>
    <property type="match status" value="1"/>
</dbReference>